<dbReference type="InterPro" id="IPR022111">
    <property type="entry name" value="Rhodanese_C"/>
</dbReference>
<dbReference type="OrthoDB" id="25002at2759"/>
<dbReference type="Gene3D" id="3.30.70.100">
    <property type="match status" value="1"/>
</dbReference>
<keyword evidence="1" id="KW-0694">RNA-binding</keyword>
<dbReference type="GO" id="GO:0003723">
    <property type="term" value="F:RNA binding"/>
    <property type="evidence" value="ECO:0007669"/>
    <property type="project" value="UniProtKB-UniRule"/>
</dbReference>
<feature type="compositionally biased region" description="Basic and acidic residues" evidence="2">
    <location>
        <begin position="631"/>
        <end position="642"/>
    </location>
</feature>
<dbReference type="Pfam" id="PF00076">
    <property type="entry name" value="RRM_1"/>
    <property type="match status" value="1"/>
</dbReference>
<dbReference type="InterPro" id="IPR035979">
    <property type="entry name" value="RBD_domain_sf"/>
</dbReference>
<accession>A0A9N8DL24</accession>
<evidence type="ECO:0000313" key="6">
    <source>
        <dbReference type="Proteomes" id="UP001153069"/>
    </source>
</evidence>
<feature type="domain" description="Rhodanese" evidence="4">
    <location>
        <begin position="377"/>
        <end position="488"/>
    </location>
</feature>
<feature type="compositionally biased region" description="Basic residues" evidence="2">
    <location>
        <begin position="81"/>
        <end position="96"/>
    </location>
</feature>
<dbReference type="PANTHER" id="PTHR43268:SF7">
    <property type="entry name" value="RHODANESE DOMAIN-CONTAINING PROTEIN"/>
    <property type="match status" value="1"/>
</dbReference>
<dbReference type="Proteomes" id="UP001153069">
    <property type="component" value="Unassembled WGS sequence"/>
</dbReference>
<feature type="region of interest" description="Disordered" evidence="2">
    <location>
        <begin position="65"/>
        <end position="229"/>
    </location>
</feature>
<dbReference type="SMART" id="SM00360">
    <property type="entry name" value="RRM"/>
    <property type="match status" value="1"/>
</dbReference>
<dbReference type="AlphaFoldDB" id="A0A9N8DL24"/>
<dbReference type="InterPro" id="IPR036873">
    <property type="entry name" value="Rhodanese-like_dom_sf"/>
</dbReference>
<dbReference type="InterPro" id="IPR020936">
    <property type="entry name" value="TrhO"/>
</dbReference>
<dbReference type="SUPFAM" id="SSF54928">
    <property type="entry name" value="RNA-binding domain, RBD"/>
    <property type="match status" value="1"/>
</dbReference>
<dbReference type="PROSITE" id="PS50206">
    <property type="entry name" value="RHODANESE_3"/>
    <property type="match status" value="1"/>
</dbReference>
<name>A0A9N8DL24_9STRA</name>
<proteinExistence type="predicted"/>
<dbReference type="CDD" id="cd00065">
    <property type="entry name" value="FYVE_like_SF"/>
    <property type="match status" value="1"/>
</dbReference>
<dbReference type="SUPFAM" id="SSF52821">
    <property type="entry name" value="Rhodanese/Cell cycle control phosphatase"/>
    <property type="match status" value="1"/>
</dbReference>
<dbReference type="PROSITE" id="PS50102">
    <property type="entry name" value="RRM"/>
    <property type="match status" value="1"/>
</dbReference>
<evidence type="ECO:0000256" key="1">
    <source>
        <dbReference type="PROSITE-ProRule" id="PRU00176"/>
    </source>
</evidence>
<dbReference type="EMBL" id="CAICTM010000142">
    <property type="protein sequence ID" value="CAB9502694.1"/>
    <property type="molecule type" value="Genomic_DNA"/>
</dbReference>
<reference evidence="5" key="1">
    <citation type="submission" date="2020-06" db="EMBL/GenBank/DDBJ databases">
        <authorList>
            <consortium name="Plant Systems Biology data submission"/>
        </authorList>
    </citation>
    <scope>NUCLEOTIDE SEQUENCE</scope>
    <source>
        <strain evidence="5">D6</strain>
    </source>
</reference>
<feature type="compositionally biased region" description="Basic and acidic residues" evidence="2">
    <location>
        <begin position="97"/>
        <end position="149"/>
    </location>
</feature>
<dbReference type="Gene3D" id="3.40.250.10">
    <property type="entry name" value="Rhodanese-like domain"/>
    <property type="match status" value="1"/>
</dbReference>
<evidence type="ECO:0000256" key="2">
    <source>
        <dbReference type="SAM" id="MobiDB-lite"/>
    </source>
</evidence>
<gene>
    <name evidence="5" type="ORF">SEMRO_143_G066680.1</name>
</gene>
<dbReference type="Gene3D" id="3.30.70.330">
    <property type="match status" value="1"/>
</dbReference>
<protein>
    <submittedName>
        <fullName evidence="5">UPF0176 protein</fullName>
    </submittedName>
</protein>
<feature type="domain" description="RRM" evidence="3">
    <location>
        <begin position="662"/>
        <end position="737"/>
    </location>
</feature>
<sequence length="751" mass="85421">MRDLLCAIFAAATTKIHSDAPTEAFSFLILHFCVLFCPRRKVLVLIALPGSIPFNLIPARDMASDRVTSEEADDAVLTKSERKKLKKEKKKLKKEKKKAESSKPAEESSHHDQTEEEKKDDAGDKDNSRDARVVEESDPSHTENDTEKKKRERKEKKRKRKEEKKKAKKRQKKKQDQKQDSSDSDNETSSDEMPSKRLRKNDDTPEATTTTADDNDQKDDNDAAPSGDPRIVESFALDYGGVSEEGGITLMLFYQYVEPIWSLEKYQQVLKDMEELGNSLELTGRMRVAREGLNCTLTANSREGMLKFCRALRQQPEFKTTEFKLTNDLPKAQKFPQLKVIEVIELVHYGLEGEKAPPIQEYRGVHLEPQDYHKKIAEKDTVMIDVRNHYEAIIGHFQPPNKRALLDPLMRKSTEFPVWLDKQETKEKLKGKQVLMYCTGGIRCERATALLKYKMENDPEIKDLGIQEVYQLQGGIDKYFKAYPDGGFWKGKNYVFDKRFAHKPAAVEGSEKRGEATPEPMSKCEACQKPWDRFRGKRRCPTCGVPSLICKECFIKASSEKKLLKGVRCDLCVKENITSKHQLRNKEQCEIDEYEQKLVERGLIPQPEAKGERLKVTASTGSGSSSAVGKDGSKRSKKKYDNQQDSTAKNGGKVPPNPDNVTRLYLKNMCRNSMNEETLLEFLPGITHLVWKSEGKTGKFLGQGWVEMATPEDAAKAVAKNGQRVLGRPLYINYQPADSKDVWPLPSSRIQ</sequence>
<dbReference type="InterPro" id="IPR001763">
    <property type="entry name" value="Rhodanese-like_dom"/>
</dbReference>
<feature type="region of interest" description="Disordered" evidence="2">
    <location>
        <begin position="602"/>
        <end position="660"/>
    </location>
</feature>
<organism evidence="5 6">
    <name type="scientific">Seminavis robusta</name>
    <dbReference type="NCBI Taxonomy" id="568900"/>
    <lineage>
        <taxon>Eukaryota</taxon>
        <taxon>Sar</taxon>
        <taxon>Stramenopiles</taxon>
        <taxon>Ochrophyta</taxon>
        <taxon>Bacillariophyta</taxon>
        <taxon>Bacillariophyceae</taxon>
        <taxon>Bacillariophycidae</taxon>
        <taxon>Naviculales</taxon>
        <taxon>Naviculaceae</taxon>
        <taxon>Seminavis</taxon>
    </lineage>
</organism>
<feature type="compositionally biased region" description="Basic residues" evidence="2">
    <location>
        <begin position="150"/>
        <end position="173"/>
    </location>
</feature>
<feature type="compositionally biased region" description="Low complexity" evidence="2">
    <location>
        <begin position="616"/>
        <end position="629"/>
    </location>
</feature>
<dbReference type="InterPro" id="IPR012677">
    <property type="entry name" value="Nucleotide-bd_a/b_plait_sf"/>
</dbReference>
<dbReference type="SMART" id="SM00450">
    <property type="entry name" value="RHOD"/>
    <property type="match status" value="1"/>
</dbReference>
<dbReference type="InterPro" id="IPR000504">
    <property type="entry name" value="RRM_dom"/>
</dbReference>
<dbReference type="Pfam" id="PF00581">
    <property type="entry name" value="Rhodanese"/>
    <property type="match status" value="1"/>
</dbReference>
<dbReference type="Pfam" id="PF17773">
    <property type="entry name" value="UPF0176_N"/>
    <property type="match status" value="1"/>
</dbReference>
<keyword evidence="6" id="KW-1185">Reference proteome</keyword>
<dbReference type="CDD" id="cd00590">
    <property type="entry name" value="RRM_SF"/>
    <property type="match status" value="1"/>
</dbReference>
<evidence type="ECO:0000259" key="4">
    <source>
        <dbReference type="PROSITE" id="PS50206"/>
    </source>
</evidence>
<dbReference type="PANTHER" id="PTHR43268">
    <property type="entry name" value="THIOSULFATE SULFURTRANSFERASE/RHODANESE-LIKE DOMAIN-CONTAINING PROTEIN 2"/>
    <property type="match status" value="1"/>
</dbReference>
<evidence type="ECO:0000313" key="5">
    <source>
        <dbReference type="EMBL" id="CAB9502694.1"/>
    </source>
</evidence>
<evidence type="ECO:0000259" key="3">
    <source>
        <dbReference type="PROSITE" id="PS50102"/>
    </source>
</evidence>
<dbReference type="Pfam" id="PF12368">
    <property type="entry name" value="Rhodanese_C"/>
    <property type="match status" value="1"/>
</dbReference>
<comment type="caution">
    <text evidence="5">The sequence shown here is derived from an EMBL/GenBank/DDBJ whole genome shotgun (WGS) entry which is preliminary data.</text>
</comment>
<dbReference type="InterPro" id="IPR040503">
    <property type="entry name" value="TRHO_N"/>
</dbReference>